<accession>A0A4Q4SY44</accession>
<keyword evidence="3" id="KW-1185">Reference proteome</keyword>
<feature type="compositionally biased region" description="Polar residues" evidence="1">
    <location>
        <begin position="12"/>
        <end position="22"/>
    </location>
</feature>
<proteinExistence type="predicted"/>
<protein>
    <submittedName>
        <fullName evidence="2">Uncharacterized protein</fullName>
    </submittedName>
</protein>
<evidence type="ECO:0000256" key="1">
    <source>
        <dbReference type="SAM" id="MobiDB-lite"/>
    </source>
</evidence>
<comment type="caution">
    <text evidence="2">The sequence shown here is derived from an EMBL/GenBank/DDBJ whole genome shotgun (WGS) entry which is preliminary data.</text>
</comment>
<feature type="region of interest" description="Disordered" evidence="1">
    <location>
        <begin position="1"/>
        <end position="23"/>
    </location>
</feature>
<dbReference type="EMBL" id="QJNU01000797">
    <property type="protein sequence ID" value="RYO85897.1"/>
    <property type="molecule type" value="Genomic_DNA"/>
</dbReference>
<organism evidence="2 3">
    <name type="scientific">Monosporascus ibericus</name>
    <dbReference type="NCBI Taxonomy" id="155417"/>
    <lineage>
        <taxon>Eukaryota</taxon>
        <taxon>Fungi</taxon>
        <taxon>Dikarya</taxon>
        <taxon>Ascomycota</taxon>
        <taxon>Pezizomycotina</taxon>
        <taxon>Sordariomycetes</taxon>
        <taxon>Xylariomycetidae</taxon>
        <taxon>Xylariales</taxon>
        <taxon>Xylariales incertae sedis</taxon>
        <taxon>Monosporascus</taxon>
    </lineage>
</organism>
<reference evidence="2 3" key="1">
    <citation type="submission" date="2018-06" db="EMBL/GenBank/DDBJ databases">
        <title>Complete Genomes of Monosporascus.</title>
        <authorList>
            <person name="Robinson A.J."/>
            <person name="Natvig D.O."/>
        </authorList>
    </citation>
    <scope>NUCLEOTIDE SEQUENCE [LARGE SCALE GENOMIC DNA]</scope>
    <source>
        <strain evidence="2 3">CBS 110550</strain>
    </source>
</reference>
<evidence type="ECO:0000313" key="2">
    <source>
        <dbReference type="EMBL" id="RYO85897.1"/>
    </source>
</evidence>
<dbReference type="AlphaFoldDB" id="A0A4Q4SY44"/>
<dbReference type="OrthoDB" id="4778858at2759"/>
<sequence>MPSFTHHKSYIPQRNHSPLTQRKTQDAKNMCKQIFLSFEICGCQLRYRLDECDYGRTDPRCRHVRKGVKATHRDYCHYHARIKAHAERARSRYWAARGRQLWPAPPPITMPVVTEEDVRSGSASWW</sequence>
<dbReference type="Proteomes" id="UP000293360">
    <property type="component" value="Unassembled WGS sequence"/>
</dbReference>
<evidence type="ECO:0000313" key="3">
    <source>
        <dbReference type="Proteomes" id="UP000293360"/>
    </source>
</evidence>
<gene>
    <name evidence="2" type="ORF">DL764_009095</name>
</gene>
<name>A0A4Q4SY44_9PEZI</name>